<dbReference type="EMBL" id="JAWCUD010000001">
    <property type="protein sequence ID" value="MDU0200029.1"/>
    <property type="molecule type" value="Genomic_DNA"/>
</dbReference>
<dbReference type="RefSeq" id="WP_315949343.1">
    <property type="nucleotide sequence ID" value="NZ_JAWCUD010000001.1"/>
</dbReference>
<accession>A0ABU3R6Y5</accession>
<evidence type="ECO:0000256" key="3">
    <source>
        <dbReference type="ARBA" id="ARBA00022964"/>
    </source>
</evidence>
<dbReference type="GO" id="GO:0051213">
    <property type="term" value="F:dioxygenase activity"/>
    <property type="evidence" value="ECO:0007669"/>
    <property type="project" value="UniProtKB-KW"/>
</dbReference>
<sequence>MMLIEAIEQSFCKLQEPSLEQLKSALQSVNSLLHEVPDHKTEPLNLAYGRNVIYSTKELEVIIIHIPASAATAIHNHGASIGAACLVQGHIVNSKFHLDTEGYPVVHSDDLIRTGDYFTAPKDQIHQLSNPFHEPAVSIHVYSPPLTDVHRYLPYSEVLDYVI</sequence>
<dbReference type="InterPro" id="IPR014710">
    <property type="entry name" value="RmlC-like_jellyroll"/>
</dbReference>
<comment type="caution">
    <text evidence="6">The sequence shown here is derived from an EMBL/GenBank/DDBJ whole genome shotgun (WGS) entry which is preliminary data.</text>
</comment>
<gene>
    <name evidence="6" type="ORF">RQP52_02955</name>
</gene>
<keyword evidence="5" id="KW-0408">Iron</keyword>
<keyword evidence="4" id="KW-0560">Oxidoreductase</keyword>
<evidence type="ECO:0000256" key="4">
    <source>
        <dbReference type="ARBA" id="ARBA00023002"/>
    </source>
</evidence>
<keyword evidence="7" id="KW-1185">Reference proteome</keyword>
<dbReference type="InterPro" id="IPR011051">
    <property type="entry name" value="RmlC_Cupin_sf"/>
</dbReference>
<dbReference type="PANTHER" id="PTHR12918:SF1">
    <property type="entry name" value="CYSTEINE DIOXYGENASE TYPE 1"/>
    <property type="match status" value="1"/>
</dbReference>
<protein>
    <submittedName>
        <fullName evidence="6">Cysteine dioxygenase family protein</fullName>
    </submittedName>
</protein>
<dbReference type="SUPFAM" id="SSF51182">
    <property type="entry name" value="RmlC-like cupins"/>
    <property type="match status" value="1"/>
</dbReference>
<reference evidence="6 7" key="1">
    <citation type="submission" date="2023-10" db="EMBL/GenBank/DDBJ databases">
        <title>Paenibacillus strain PFR10 Genome sequencing and assembly.</title>
        <authorList>
            <person name="Kim I."/>
        </authorList>
    </citation>
    <scope>NUCLEOTIDE SEQUENCE [LARGE SCALE GENOMIC DNA]</scope>
    <source>
        <strain evidence="6 7">PFR10</strain>
    </source>
</reference>
<dbReference type="InterPro" id="IPR010300">
    <property type="entry name" value="CDO_1"/>
</dbReference>
<proteinExistence type="inferred from homology"/>
<evidence type="ECO:0000313" key="7">
    <source>
        <dbReference type="Proteomes" id="UP001260980"/>
    </source>
</evidence>
<keyword evidence="2" id="KW-0479">Metal-binding</keyword>
<evidence type="ECO:0000256" key="1">
    <source>
        <dbReference type="ARBA" id="ARBA00006622"/>
    </source>
</evidence>
<evidence type="ECO:0000256" key="2">
    <source>
        <dbReference type="ARBA" id="ARBA00022723"/>
    </source>
</evidence>
<dbReference type="Gene3D" id="2.60.120.10">
    <property type="entry name" value="Jelly Rolls"/>
    <property type="match status" value="1"/>
</dbReference>
<dbReference type="Proteomes" id="UP001260980">
    <property type="component" value="Unassembled WGS sequence"/>
</dbReference>
<evidence type="ECO:0000256" key="5">
    <source>
        <dbReference type="ARBA" id="ARBA00023004"/>
    </source>
</evidence>
<keyword evidence="3 6" id="KW-0223">Dioxygenase</keyword>
<dbReference type="CDD" id="cd10548">
    <property type="entry name" value="cupin_CDO"/>
    <property type="match status" value="1"/>
</dbReference>
<evidence type="ECO:0000313" key="6">
    <source>
        <dbReference type="EMBL" id="MDU0200029.1"/>
    </source>
</evidence>
<dbReference type="Pfam" id="PF05995">
    <property type="entry name" value="CDO_I"/>
    <property type="match status" value="1"/>
</dbReference>
<comment type="similarity">
    <text evidence="1">Belongs to the cysteine dioxygenase family.</text>
</comment>
<name>A0ABU3R6Y5_9BACL</name>
<dbReference type="PANTHER" id="PTHR12918">
    <property type="entry name" value="CYSTEINE DIOXYGENASE"/>
    <property type="match status" value="1"/>
</dbReference>
<organism evidence="6 7">
    <name type="scientific">Paenibacillus violae</name>
    <dbReference type="NCBI Taxonomy" id="3077234"/>
    <lineage>
        <taxon>Bacteria</taxon>
        <taxon>Bacillati</taxon>
        <taxon>Bacillota</taxon>
        <taxon>Bacilli</taxon>
        <taxon>Bacillales</taxon>
        <taxon>Paenibacillaceae</taxon>
        <taxon>Paenibacillus</taxon>
    </lineage>
</organism>